<evidence type="ECO:0000256" key="10">
    <source>
        <dbReference type="SAM" id="MobiDB-lite"/>
    </source>
</evidence>
<dbReference type="CDD" id="cd23992">
    <property type="entry name" value="PBP_GOBP"/>
    <property type="match status" value="1"/>
</dbReference>
<gene>
    <name evidence="15" type="primary">LOC117651173</name>
</gene>
<dbReference type="GO" id="GO:0005549">
    <property type="term" value="F:odorant binding"/>
    <property type="evidence" value="ECO:0007669"/>
    <property type="project" value="InterPro"/>
</dbReference>
<evidence type="ECO:0000259" key="12">
    <source>
        <dbReference type="Pfam" id="PF01120"/>
    </source>
</evidence>
<dbReference type="Pfam" id="PF01395">
    <property type="entry name" value="PBP_GOBP"/>
    <property type="match status" value="1"/>
</dbReference>
<evidence type="ECO:0000256" key="5">
    <source>
        <dbReference type="ARBA" id="ARBA00022801"/>
    </source>
</evidence>
<dbReference type="InterPro" id="IPR031919">
    <property type="entry name" value="Fucosidase_C"/>
</dbReference>
<dbReference type="PRINTS" id="PR00741">
    <property type="entry name" value="GLHYDRLASE29"/>
</dbReference>
<comment type="function">
    <text evidence="1">Alpha-L-fucosidase is responsible for hydrolyzing the alpha-1,6-linked fucose joined to the reducing-end N-acetylglucosamine of the carbohydrate moieties of glycoproteins.</text>
</comment>
<evidence type="ECO:0000256" key="6">
    <source>
        <dbReference type="ARBA" id="ARBA00023180"/>
    </source>
</evidence>
<organism evidence="15">
    <name type="scientific">Thrips palmi</name>
    <name type="common">Melon thrips</name>
    <dbReference type="NCBI Taxonomy" id="161013"/>
    <lineage>
        <taxon>Eukaryota</taxon>
        <taxon>Metazoa</taxon>
        <taxon>Ecdysozoa</taxon>
        <taxon>Arthropoda</taxon>
        <taxon>Hexapoda</taxon>
        <taxon>Insecta</taxon>
        <taxon>Pterygota</taxon>
        <taxon>Neoptera</taxon>
        <taxon>Paraneoptera</taxon>
        <taxon>Thysanoptera</taxon>
        <taxon>Terebrantia</taxon>
        <taxon>Thripoidea</taxon>
        <taxon>Thripidae</taxon>
        <taxon>Thrips</taxon>
    </lineage>
</organism>
<accession>A0A6P9A0C0</accession>
<dbReference type="InterPro" id="IPR013780">
    <property type="entry name" value="Glyco_hydro_b"/>
</dbReference>
<dbReference type="InterPro" id="IPR006170">
    <property type="entry name" value="PBP/GOBP"/>
</dbReference>
<dbReference type="RefSeq" id="XP_034250870.1">
    <property type="nucleotide sequence ID" value="XM_034394979.1"/>
</dbReference>
<feature type="signal peptide" evidence="11">
    <location>
        <begin position="1"/>
        <end position="24"/>
    </location>
</feature>
<dbReference type="EC" id="3.2.1.51" evidence="3"/>
<dbReference type="Proteomes" id="UP000515158">
    <property type="component" value="Unplaced"/>
</dbReference>
<evidence type="ECO:0000313" key="14">
    <source>
        <dbReference type="Proteomes" id="UP000515158"/>
    </source>
</evidence>
<reference evidence="15" key="1">
    <citation type="submission" date="2025-08" db="UniProtKB">
        <authorList>
            <consortium name="RefSeq"/>
        </authorList>
    </citation>
    <scope>IDENTIFICATION</scope>
    <source>
        <tissue evidence="15">Total insect</tissue>
    </source>
</reference>
<dbReference type="InterPro" id="IPR000933">
    <property type="entry name" value="Glyco_hydro_29"/>
</dbReference>
<keyword evidence="5" id="KW-0378">Hydrolase</keyword>
<dbReference type="InterPro" id="IPR016286">
    <property type="entry name" value="FUC_metazoa-typ"/>
</dbReference>
<dbReference type="InterPro" id="IPR036728">
    <property type="entry name" value="PBP_GOBP_sf"/>
</dbReference>
<dbReference type="SUPFAM" id="SSF51445">
    <property type="entry name" value="(Trans)glycosidases"/>
    <property type="match status" value="1"/>
</dbReference>
<evidence type="ECO:0000256" key="3">
    <source>
        <dbReference type="ARBA" id="ARBA00012662"/>
    </source>
</evidence>
<dbReference type="InterPro" id="IPR057739">
    <property type="entry name" value="Glyco_hydro_29_N"/>
</dbReference>
<dbReference type="Gene3D" id="3.20.20.80">
    <property type="entry name" value="Glycosidases"/>
    <property type="match status" value="1"/>
</dbReference>
<dbReference type="InterPro" id="IPR017853">
    <property type="entry name" value="GH"/>
</dbReference>
<keyword evidence="4 11" id="KW-0732">Signal</keyword>
<evidence type="ECO:0000256" key="4">
    <source>
        <dbReference type="ARBA" id="ARBA00022729"/>
    </source>
</evidence>
<feature type="domain" description="Alpha-L-fucosidase C-terminal" evidence="13">
    <location>
        <begin position="578"/>
        <end position="657"/>
    </location>
</feature>
<dbReference type="SUPFAM" id="SSF47565">
    <property type="entry name" value="Insect pheromone/odorant-binding proteins"/>
    <property type="match status" value="1"/>
</dbReference>
<evidence type="ECO:0000256" key="1">
    <source>
        <dbReference type="ARBA" id="ARBA00004071"/>
    </source>
</evidence>
<dbReference type="GO" id="GO:0005764">
    <property type="term" value="C:lysosome"/>
    <property type="evidence" value="ECO:0007669"/>
    <property type="project" value="TreeGrafter"/>
</dbReference>
<keyword evidence="7" id="KW-0326">Glycosidase</keyword>
<dbReference type="PANTHER" id="PTHR10030">
    <property type="entry name" value="ALPHA-L-FUCOSIDASE"/>
    <property type="match status" value="1"/>
</dbReference>
<dbReference type="CTD" id="3772574"/>
<protein>
    <recommendedName>
        <fullName evidence="8">Putative alpha-L-fucosidase</fullName>
        <ecNumber evidence="3">3.2.1.51</ecNumber>
    </recommendedName>
    <alternativeName>
        <fullName evidence="9">Alpha-L-fucoside fucohydrolase</fullName>
    </alternativeName>
</protein>
<keyword evidence="14" id="KW-1185">Reference proteome</keyword>
<dbReference type="GO" id="GO:0016139">
    <property type="term" value="P:glycoside catabolic process"/>
    <property type="evidence" value="ECO:0007669"/>
    <property type="project" value="TreeGrafter"/>
</dbReference>
<evidence type="ECO:0000256" key="11">
    <source>
        <dbReference type="SAM" id="SignalP"/>
    </source>
</evidence>
<dbReference type="AlphaFoldDB" id="A0A6P9A0C0"/>
<dbReference type="Pfam" id="PF01120">
    <property type="entry name" value="Alpha_L_fucos"/>
    <property type="match status" value="1"/>
</dbReference>
<evidence type="ECO:0000256" key="9">
    <source>
        <dbReference type="ARBA" id="ARBA00081661"/>
    </source>
</evidence>
<dbReference type="GO" id="GO:0006004">
    <property type="term" value="P:fucose metabolic process"/>
    <property type="evidence" value="ECO:0007669"/>
    <property type="project" value="InterPro"/>
</dbReference>
<feature type="chain" id="PRO_5028446600" description="Putative alpha-L-fucosidase" evidence="11">
    <location>
        <begin position="25"/>
        <end position="661"/>
    </location>
</feature>
<dbReference type="FunFam" id="3.20.20.80:FF:000027">
    <property type="entry name" value="Alpha-L-fucosidase"/>
    <property type="match status" value="1"/>
</dbReference>
<evidence type="ECO:0000256" key="8">
    <source>
        <dbReference type="ARBA" id="ARBA00074133"/>
    </source>
</evidence>
<dbReference type="Gene3D" id="1.10.238.20">
    <property type="entry name" value="Pheromone/general odorant binding protein domain"/>
    <property type="match status" value="1"/>
</dbReference>
<dbReference type="GeneID" id="117651173"/>
<evidence type="ECO:0000259" key="13">
    <source>
        <dbReference type="Pfam" id="PF16757"/>
    </source>
</evidence>
<dbReference type="KEGG" id="tpal:117651173"/>
<evidence type="ECO:0000313" key="15">
    <source>
        <dbReference type="RefSeq" id="XP_034250870.1"/>
    </source>
</evidence>
<dbReference type="OrthoDB" id="6039950at2759"/>
<dbReference type="SMART" id="SM00812">
    <property type="entry name" value="Alpha_L_fucos"/>
    <property type="match status" value="1"/>
</dbReference>
<dbReference type="Pfam" id="PF16757">
    <property type="entry name" value="Fucosidase_C"/>
    <property type="match status" value="1"/>
</dbReference>
<comment type="similarity">
    <text evidence="2">Belongs to the glycosyl hydrolase 29 family.</text>
</comment>
<dbReference type="InParanoid" id="A0A6P9A0C0"/>
<evidence type="ECO:0000256" key="2">
    <source>
        <dbReference type="ARBA" id="ARBA00007951"/>
    </source>
</evidence>
<dbReference type="PANTHER" id="PTHR10030:SF37">
    <property type="entry name" value="ALPHA-L-FUCOSIDASE-RELATED"/>
    <property type="match status" value="1"/>
</dbReference>
<feature type="domain" description="Glycoside hydrolase family 29 N-terminal" evidence="12">
    <location>
        <begin position="230"/>
        <end position="564"/>
    </location>
</feature>
<proteinExistence type="inferred from homology"/>
<dbReference type="FunCoup" id="A0A6P9A0C0">
    <property type="interactions" value="163"/>
</dbReference>
<feature type="region of interest" description="Disordered" evidence="10">
    <location>
        <begin position="147"/>
        <end position="169"/>
    </location>
</feature>
<dbReference type="GO" id="GO:0004560">
    <property type="term" value="F:alpha-L-fucosidase activity"/>
    <property type="evidence" value="ECO:0007669"/>
    <property type="project" value="UniProtKB-EC"/>
</dbReference>
<sequence>MSRLAALPLCAAVVLVALLAATNASPLPLPAVTQEQYEKSLKMLRNVCQPKAGLPDAMLERMKNGEFVEDEKAYCYTACFLQTTMVLKNNKVDSKMFKAQVKKMMQAEDAARTIAAFTACEGTPAGKEPCETAALFIKCVKKADPDKPGTRHHLHRGSAPQPPRLVGTNSEMRQPRLRLLRVKLTGLCAPHGQADGADGVVSGHRADMSGRWLAVTALLVTMGVAAGKVGSRYQPTWESLDTRPLPQWYDDAKVGVFIHWGVYSVPSFGSEWFWYDWIAEKKDKYVNFMKRNYPPNFSYQDFAADFSAEFFDAKQWAKILERSGAKYVVLTSKHHEGFTLWPSKYAYSWNAKDVGPHRDLVGELAAAIRANTNITFGLYHSLYEWFHPLYLADKKNNFTTRSFVDNKIIPEMKELVNVYRPEVLWSDGDWEADSQYWRSCDFLAWLYSDSPVRSSVVTNDRWGRDVQCKHGDFLNCQDRYLPDVPPAKKWENAMTVDRESWGFRREASLHDYLGLADLLQLLARTVSLGGNLVVNVGPTKEGTIAPLLEERLLELGEWLSVNGEAVYRTRPWAAGTPNDTIASSVYYTQSADSKILYAIVLEWPDRNVLKLGSPRLRAPNVTMLGYGALEVQVGSQIEIQFPNPSKISCKKGWALRISGLY</sequence>
<keyword evidence="6" id="KW-0325">Glycoprotein</keyword>
<dbReference type="Gene3D" id="2.60.40.1180">
    <property type="entry name" value="Golgi alpha-mannosidase II"/>
    <property type="match status" value="1"/>
</dbReference>
<evidence type="ECO:0000256" key="7">
    <source>
        <dbReference type="ARBA" id="ARBA00023295"/>
    </source>
</evidence>
<dbReference type="SMART" id="SM00708">
    <property type="entry name" value="PhBP"/>
    <property type="match status" value="1"/>
</dbReference>
<name>A0A6P9A0C0_THRPL</name>